<sequence length="262" mass="28039">MSEVYGSARPRRRWGRRLLVTFLVLLIIVAVVLAVADRFAASYAEREISDRVAQQVADQKATAEQPDVTVEGIPFLTQVAAGKYREIKIVVRNFSGPVEKNQTIKMPELDIRAKDVTAPLDTLRTGNGDIVAGSVTGAGTIDYANLADLIPQQGLKLSERDGKLIAEAPIKALNQTWDVSGAATIEVKGGVVRVRFAEVTADGLPNVPVVNALVDSYVRNLALDLKVPALPLGLQVTKVEARPEGLVVTTAARNVPLNSGGL</sequence>
<gene>
    <name evidence="1" type="ORF">CLV70_10779</name>
</gene>
<keyword evidence="2" id="KW-1185">Reference proteome</keyword>
<accession>A0A2T0S5U1</accession>
<dbReference type="Proteomes" id="UP000239209">
    <property type="component" value="Unassembled WGS sequence"/>
</dbReference>
<evidence type="ECO:0000313" key="2">
    <source>
        <dbReference type="Proteomes" id="UP000239209"/>
    </source>
</evidence>
<proteinExistence type="predicted"/>
<evidence type="ECO:0008006" key="3">
    <source>
        <dbReference type="Google" id="ProtNLM"/>
    </source>
</evidence>
<dbReference type="Pfam" id="PF11209">
    <property type="entry name" value="LmeA"/>
    <property type="match status" value="1"/>
</dbReference>
<dbReference type="AlphaFoldDB" id="A0A2T0S5U1"/>
<organism evidence="1 2">
    <name type="scientific">Pseudosporangium ferrugineum</name>
    <dbReference type="NCBI Taxonomy" id="439699"/>
    <lineage>
        <taxon>Bacteria</taxon>
        <taxon>Bacillati</taxon>
        <taxon>Actinomycetota</taxon>
        <taxon>Actinomycetes</taxon>
        <taxon>Micromonosporales</taxon>
        <taxon>Micromonosporaceae</taxon>
        <taxon>Pseudosporangium</taxon>
    </lineage>
</organism>
<dbReference type="RefSeq" id="WP_245908277.1">
    <property type="nucleotide sequence ID" value="NZ_PVZG01000007.1"/>
</dbReference>
<evidence type="ECO:0000313" key="1">
    <source>
        <dbReference type="EMBL" id="PRY28776.1"/>
    </source>
</evidence>
<protein>
    <recommendedName>
        <fullName evidence="3">DUF2993 family protein</fullName>
    </recommendedName>
</protein>
<dbReference type="InterPro" id="IPR021373">
    <property type="entry name" value="DUF2993"/>
</dbReference>
<name>A0A2T0S5U1_9ACTN</name>
<dbReference type="EMBL" id="PVZG01000007">
    <property type="protein sequence ID" value="PRY28776.1"/>
    <property type="molecule type" value="Genomic_DNA"/>
</dbReference>
<comment type="caution">
    <text evidence="1">The sequence shown here is derived from an EMBL/GenBank/DDBJ whole genome shotgun (WGS) entry which is preliminary data.</text>
</comment>
<reference evidence="1 2" key="1">
    <citation type="submission" date="2018-03" db="EMBL/GenBank/DDBJ databases">
        <title>Genomic Encyclopedia of Archaeal and Bacterial Type Strains, Phase II (KMG-II): from individual species to whole genera.</title>
        <authorList>
            <person name="Goeker M."/>
        </authorList>
    </citation>
    <scope>NUCLEOTIDE SEQUENCE [LARGE SCALE GENOMIC DNA]</scope>
    <source>
        <strain evidence="1 2">DSM 45348</strain>
    </source>
</reference>